<organism evidence="2 3">
    <name type="scientific">Aquipseudomonas alcaligenes</name>
    <name type="common">Pseudomonas alcaligenes</name>
    <dbReference type="NCBI Taxonomy" id="43263"/>
    <lineage>
        <taxon>Bacteria</taxon>
        <taxon>Pseudomonadati</taxon>
        <taxon>Pseudomonadota</taxon>
        <taxon>Gammaproteobacteria</taxon>
        <taxon>Pseudomonadales</taxon>
        <taxon>Pseudomonadaceae</taxon>
        <taxon>Aquipseudomonas</taxon>
    </lineage>
</organism>
<protein>
    <submittedName>
        <fullName evidence="2">Outer membrane lipoprotein-sorting protein</fullName>
    </submittedName>
</protein>
<evidence type="ECO:0000256" key="1">
    <source>
        <dbReference type="SAM" id="SignalP"/>
    </source>
</evidence>
<reference evidence="2 3" key="1">
    <citation type="submission" date="2016-06" db="EMBL/GenBank/DDBJ databases">
        <authorList>
            <person name="Ramos C."/>
            <person name="Pintado A."/>
            <person name="Crespo-Gomez J.I."/>
        </authorList>
    </citation>
    <scope>NUCLEOTIDE SEQUENCE [LARGE SCALE GENOMIC DNA]</scope>
    <source>
        <strain evidence="2 3">AVO110</strain>
    </source>
</reference>
<feature type="chain" id="PRO_5047209587" evidence="1">
    <location>
        <begin position="25"/>
        <end position="455"/>
    </location>
</feature>
<name>A0ABR7RW84_AQUAC</name>
<keyword evidence="3" id="KW-1185">Reference proteome</keyword>
<keyword evidence="2" id="KW-0449">Lipoprotein</keyword>
<feature type="signal peptide" evidence="1">
    <location>
        <begin position="1"/>
        <end position="24"/>
    </location>
</feature>
<dbReference type="Pfam" id="PF07044">
    <property type="entry name" value="DUF1329"/>
    <property type="match status" value="1"/>
</dbReference>
<proteinExistence type="predicted"/>
<evidence type="ECO:0000313" key="2">
    <source>
        <dbReference type="EMBL" id="MBC9249591.1"/>
    </source>
</evidence>
<keyword evidence="1" id="KW-0732">Signal</keyword>
<dbReference type="RefSeq" id="WP_187804716.1">
    <property type="nucleotide sequence ID" value="NZ_LZEU01000001.1"/>
</dbReference>
<evidence type="ECO:0000313" key="3">
    <source>
        <dbReference type="Proteomes" id="UP000744555"/>
    </source>
</evidence>
<dbReference type="EMBL" id="LZEU01000001">
    <property type="protein sequence ID" value="MBC9249591.1"/>
    <property type="molecule type" value="Genomic_DNA"/>
</dbReference>
<gene>
    <name evidence="2" type="ORF">A9179_04810</name>
</gene>
<dbReference type="Gene3D" id="2.50.20.10">
    <property type="entry name" value="Lipoprotein localisation LolA/LolB/LppX"/>
    <property type="match status" value="1"/>
</dbReference>
<dbReference type="InterPro" id="IPR010752">
    <property type="entry name" value="DUF1329"/>
</dbReference>
<sequence length="455" mass="51007">MNNYKHLISSSALLASLWVGSTLAAVSAQQAATLGQQLTPVGAEQAGNAAGTIPAWNGGLAKDAGTLDGSGFMSDPYAGDKPLFTITAANAEQYREHLSDGQLALLKRYPSSFRMPVYPSHRSSTFPDTWLQKTRDNATQVTLAGDGNTLQNYRMGVPFPLAQNGLEAVWNHMARYLGSTLHRNIITAAPQASGQYTASLLDQDIAMQWAVSDLGQAKNDNVLFYYKWRTVSPARLAGDVLLVHETLDQVKEPRLAWVYNAGQRRVRRAPQVSYDGPSTTSDGQHTSDNFMMYNGAPDRYEWKLLGKSELYVPYNAYRLDDPKLKYDDIIKPGHLNPDYTRYELHRVWVVEANLKPGKRHIYAKRRLYLDEDSWQALVVDHYDNRGQIWRVAEGHLQQVYQQQIPMILVETCYDLLNGRYFVSGLRNEISNAPQYGIPMSSTDFTPAALRRAGVR</sequence>
<dbReference type="CDD" id="cd16329">
    <property type="entry name" value="LolA_like"/>
    <property type="match status" value="1"/>
</dbReference>
<dbReference type="Proteomes" id="UP000744555">
    <property type="component" value="Unassembled WGS sequence"/>
</dbReference>
<comment type="caution">
    <text evidence="2">The sequence shown here is derived from an EMBL/GenBank/DDBJ whole genome shotgun (WGS) entry which is preliminary data.</text>
</comment>
<accession>A0ABR7RW84</accession>